<gene>
    <name evidence="2" type="ORF">WJX81_005732</name>
</gene>
<dbReference type="Gene3D" id="3.80.10.10">
    <property type="entry name" value="Ribonuclease Inhibitor"/>
    <property type="match status" value="2"/>
</dbReference>
<dbReference type="InterPro" id="IPR027038">
    <property type="entry name" value="RanGap"/>
</dbReference>
<dbReference type="GO" id="GO:0006913">
    <property type="term" value="P:nucleocytoplasmic transport"/>
    <property type="evidence" value="ECO:0007669"/>
    <property type="project" value="TreeGrafter"/>
</dbReference>
<dbReference type="GO" id="GO:0005096">
    <property type="term" value="F:GTPase activator activity"/>
    <property type="evidence" value="ECO:0007669"/>
    <property type="project" value="InterPro"/>
</dbReference>
<dbReference type="EMBL" id="JALJOU010000031">
    <property type="protein sequence ID" value="KAK9834878.1"/>
    <property type="molecule type" value="Genomic_DNA"/>
</dbReference>
<evidence type="ECO:0000313" key="2">
    <source>
        <dbReference type="EMBL" id="KAK9834878.1"/>
    </source>
</evidence>
<dbReference type="InterPro" id="IPR001611">
    <property type="entry name" value="Leu-rich_rpt"/>
</dbReference>
<dbReference type="AlphaFoldDB" id="A0AAW1RMF2"/>
<dbReference type="GO" id="GO:0048471">
    <property type="term" value="C:perinuclear region of cytoplasm"/>
    <property type="evidence" value="ECO:0007669"/>
    <property type="project" value="TreeGrafter"/>
</dbReference>
<dbReference type="GO" id="GO:0005634">
    <property type="term" value="C:nucleus"/>
    <property type="evidence" value="ECO:0007669"/>
    <property type="project" value="TreeGrafter"/>
</dbReference>
<comment type="subcellular location">
    <subcellularLocation>
        <location evidence="1">Cytoplasm</location>
        <location evidence="1">Cytoskeleton</location>
        <location evidence="1">Cilium axoneme</location>
    </subcellularLocation>
</comment>
<reference evidence="2 3" key="1">
    <citation type="journal article" date="2024" name="Nat. Commun.">
        <title>Phylogenomics reveals the evolutionary origins of lichenization in chlorophyte algae.</title>
        <authorList>
            <person name="Puginier C."/>
            <person name="Libourel C."/>
            <person name="Otte J."/>
            <person name="Skaloud P."/>
            <person name="Haon M."/>
            <person name="Grisel S."/>
            <person name="Petersen M."/>
            <person name="Berrin J.G."/>
            <person name="Delaux P.M."/>
            <person name="Dal Grande F."/>
            <person name="Keller J."/>
        </authorList>
    </citation>
    <scope>NUCLEOTIDE SEQUENCE [LARGE SCALE GENOMIC DNA]</scope>
    <source>
        <strain evidence="2 3">SAG 245.80</strain>
    </source>
</reference>
<dbReference type="SMART" id="SM00368">
    <property type="entry name" value="LRR_RI"/>
    <property type="match status" value="6"/>
</dbReference>
<dbReference type="PANTHER" id="PTHR24113">
    <property type="entry name" value="RAN GTPASE-ACTIVATING PROTEIN 1"/>
    <property type="match status" value="1"/>
</dbReference>
<dbReference type="InterPro" id="IPR032675">
    <property type="entry name" value="LRR_dom_sf"/>
</dbReference>
<protein>
    <submittedName>
        <fullName evidence="2">Uncharacterized protein</fullName>
    </submittedName>
</protein>
<dbReference type="SUPFAM" id="SSF52047">
    <property type="entry name" value="RNI-like"/>
    <property type="match status" value="1"/>
</dbReference>
<organism evidence="2 3">
    <name type="scientific">Elliptochloris bilobata</name>
    <dbReference type="NCBI Taxonomy" id="381761"/>
    <lineage>
        <taxon>Eukaryota</taxon>
        <taxon>Viridiplantae</taxon>
        <taxon>Chlorophyta</taxon>
        <taxon>core chlorophytes</taxon>
        <taxon>Trebouxiophyceae</taxon>
        <taxon>Trebouxiophyceae incertae sedis</taxon>
        <taxon>Elliptochloris clade</taxon>
        <taxon>Elliptochloris</taxon>
    </lineage>
</organism>
<name>A0AAW1RMF2_9CHLO</name>
<dbReference type="GO" id="GO:0005829">
    <property type="term" value="C:cytosol"/>
    <property type="evidence" value="ECO:0007669"/>
    <property type="project" value="TreeGrafter"/>
</dbReference>
<dbReference type="PANTHER" id="PTHR24113:SF15">
    <property type="entry name" value="NACHT DOMAIN-CONTAINING PROTEIN"/>
    <property type="match status" value="1"/>
</dbReference>
<dbReference type="Proteomes" id="UP001445335">
    <property type="component" value="Unassembled WGS sequence"/>
</dbReference>
<dbReference type="GO" id="GO:0005930">
    <property type="term" value="C:axoneme"/>
    <property type="evidence" value="ECO:0007669"/>
    <property type="project" value="UniProtKB-SubCell"/>
</dbReference>
<proteinExistence type="predicted"/>
<keyword evidence="3" id="KW-1185">Reference proteome</keyword>
<comment type="caution">
    <text evidence="2">The sequence shown here is derived from an EMBL/GenBank/DDBJ whole genome shotgun (WGS) entry which is preliminary data.</text>
</comment>
<evidence type="ECO:0000313" key="3">
    <source>
        <dbReference type="Proteomes" id="UP001445335"/>
    </source>
</evidence>
<dbReference type="GO" id="GO:0031267">
    <property type="term" value="F:small GTPase binding"/>
    <property type="evidence" value="ECO:0007669"/>
    <property type="project" value="TreeGrafter"/>
</dbReference>
<evidence type="ECO:0000256" key="1">
    <source>
        <dbReference type="ARBA" id="ARBA00004430"/>
    </source>
</evidence>
<dbReference type="Pfam" id="PF13516">
    <property type="entry name" value="LRR_6"/>
    <property type="match status" value="4"/>
</dbReference>
<accession>A0AAW1RMF2</accession>
<sequence>MAVFTPLQELCVKAVAARFESNPSVIASLPTTCTPQVLRLLGTDVPLELAVPLLSCESYWRRRARVKWSLAAVETGGSWKQLYLERNLAEALEAFDGESAGEERLLALLRCTGGHVRALALHQLPLHLDLAALFQHLPGLTSLALVYGRRAVGVDYERALFGMRLAACRALAQALPSAPGLARLDLSGNLLEDDKARLLADGLARSRVTHLSLAHNRIGDRGAKALAQLLEEPNTLEELVLDNNQILAPGGRALARALRGNPVLASLQLQLNRVGDEGACALAEALLGNSRLQRLGLGANRLGFQAAAAFSWMLRSNSSLLALDVSCNPLTAAGGEELRSALQHNMGLLGLEMRHSQVSEEAEQAILMELRRRQR</sequence>